<proteinExistence type="predicted"/>
<dbReference type="EMBL" id="JAUBDH010000004">
    <property type="protein sequence ID" value="MDW0110053.1"/>
    <property type="molecule type" value="Genomic_DNA"/>
</dbReference>
<evidence type="ECO:0000313" key="1">
    <source>
        <dbReference type="EMBL" id="MDW0110053.1"/>
    </source>
</evidence>
<dbReference type="Proteomes" id="UP001280629">
    <property type="component" value="Unassembled WGS sequence"/>
</dbReference>
<name>A0ABU4FZA8_9BACL</name>
<dbReference type="RefSeq" id="WP_317935591.1">
    <property type="nucleotide sequence ID" value="NZ_JAUBDH010000004.1"/>
</dbReference>
<organism evidence="1 2">
    <name type="scientific">Sporosarcina aquimarina</name>
    <dbReference type="NCBI Taxonomy" id="114975"/>
    <lineage>
        <taxon>Bacteria</taxon>
        <taxon>Bacillati</taxon>
        <taxon>Bacillota</taxon>
        <taxon>Bacilli</taxon>
        <taxon>Bacillales</taxon>
        <taxon>Caryophanaceae</taxon>
        <taxon>Sporosarcina</taxon>
    </lineage>
</organism>
<dbReference type="Gene3D" id="3.90.1720.10">
    <property type="entry name" value="endopeptidase domain like (from Nostoc punctiforme)"/>
    <property type="match status" value="1"/>
</dbReference>
<keyword evidence="2" id="KW-1185">Reference proteome</keyword>
<reference evidence="1 2" key="1">
    <citation type="submission" date="2023-06" db="EMBL/GenBank/DDBJ databases">
        <title>Sporosarcina sp. nov., isolated from Korean traditional fermented seafood 'Jeotgal'.</title>
        <authorList>
            <person name="Yang A.-I."/>
            <person name="Shin N.-R."/>
        </authorList>
    </citation>
    <scope>NUCLEOTIDE SEQUENCE [LARGE SCALE GENOMIC DNA]</scope>
    <source>
        <strain evidence="1 2">KCTC3840</strain>
    </source>
</reference>
<sequence>MKEWFTKYPKTIVVRHNNSTLANNAANWANSQFGTGGPSSNKTYKVTVGALKDSFNLSTLYCSLIIWQAYYKSGATLLVGSPAMPDQFVSLASNNNMKTHMKIGY</sequence>
<gene>
    <name evidence="1" type="ORF">QT716_08280</name>
</gene>
<evidence type="ECO:0000313" key="2">
    <source>
        <dbReference type="Proteomes" id="UP001280629"/>
    </source>
</evidence>
<accession>A0ABU4FZA8</accession>
<protein>
    <submittedName>
        <fullName evidence="1">Uncharacterized protein</fullName>
    </submittedName>
</protein>
<comment type="caution">
    <text evidence="1">The sequence shown here is derived from an EMBL/GenBank/DDBJ whole genome shotgun (WGS) entry which is preliminary data.</text>
</comment>